<evidence type="ECO:0000256" key="4">
    <source>
        <dbReference type="ARBA" id="ARBA00022840"/>
    </source>
</evidence>
<accession>A0A1F8GU84</accession>
<feature type="domain" description="Helicase ATP-binding" evidence="5">
    <location>
        <begin position="366"/>
        <end position="516"/>
    </location>
</feature>
<dbReference type="GO" id="GO:0004386">
    <property type="term" value="F:helicase activity"/>
    <property type="evidence" value="ECO:0007669"/>
    <property type="project" value="UniProtKB-KW"/>
</dbReference>
<dbReference type="InterPro" id="IPR027417">
    <property type="entry name" value="P-loop_NTPase"/>
</dbReference>
<sequence>MIMLDEHQLQVFMMLFRGRTDVYARRWEKEGRSGYSPAYAFDWNEFMAHKRQGGTMKDFENKRLMPLTDDTVKKHLMGEHVIGIYPILPDNTSYFLAADFDGETWIEDARAYLRECTDARLSAYLERSRSGNGGHVWIFFAEAYPCYKSRQIGLELIRRTFSISEFEKEVSFDRLFPNQDTLTKLGFGNLIALPLQGQSVSRGNTVFIDPATGTQDPNQWSFIGRVRRHAAEELDIIRERLLDKNNPHTQRTSDILTIAVGHQLMLQRAQLAPELIAFLKEELNFLNSDYLTKQRLGKPTYKLHKYFKLIDETADAILIPRGFLNQLVSFLTQHNILYIVQKEFLIPDQISFSNAIELTPTQKDIVEKALQHDQGVIVAPSGSGKTIIGLELIARRKLPALILVHRKQLLDQWIERIQQFLDIPKKHIGQFSGTKKKTGKHITVGLLQSLARKKDLSELQNQFGIIIVDECHHIPASTFREVVAQLNSKYLYGLTATPKRKNNDEKLIYAYIGDIIAELKETTAQPSGPPLPPRIIIQETNLAIPFKFKTDQFELLAKIVCFDTARNQMIVQNIINQASDNKKVLVLSERKEHLEILNLYLKGKCETIVISGDDSAPKRKSKLKQIETGHYQAILSTGQFFGEGLDVRGMTCLILAFPFSFEGKLIQYIGRLRDSGAQKTIIDYRDRKIPFLERQFKQRERYYEKLKASFVENTEIPF</sequence>
<dbReference type="CDD" id="cd17926">
    <property type="entry name" value="DEXHc_RE"/>
    <property type="match status" value="1"/>
</dbReference>
<reference evidence="7 8" key="1">
    <citation type="journal article" date="2016" name="Nat. Commun.">
        <title>Thousands of microbial genomes shed light on interconnected biogeochemical processes in an aquifer system.</title>
        <authorList>
            <person name="Anantharaman K."/>
            <person name="Brown C.T."/>
            <person name="Hug L.A."/>
            <person name="Sharon I."/>
            <person name="Castelle C.J."/>
            <person name="Probst A.J."/>
            <person name="Thomas B.C."/>
            <person name="Singh A."/>
            <person name="Wilkins M.J."/>
            <person name="Karaoz U."/>
            <person name="Brodie E.L."/>
            <person name="Williams K.H."/>
            <person name="Hubbard S.S."/>
            <person name="Banfield J.F."/>
        </authorList>
    </citation>
    <scope>NUCLEOTIDE SEQUENCE [LARGE SCALE GENOMIC DNA]</scope>
</reference>
<dbReference type="InterPro" id="IPR054347">
    <property type="entry name" value="TOTE_primase"/>
</dbReference>
<dbReference type="EMBL" id="MGKP01000023">
    <property type="protein sequence ID" value="OGN28188.1"/>
    <property type="molecule type" value="Genomic_DNA"/>
</dbReference>
<dbReference type="InterPro" id="IPR001650">
    <property type="entry name" value="Helicase_C-like"/>
</dbReference>
<protein>
    <recommendedName>
        <fullName evidence="9">Restriction endonuclease subunit R</fullName>
    </recommendedName>
</protein>
<dbReference type="AlphaFoldDB" id="A0A1F8GU84"/>
<evidence type="ECO:0000256" key="1">
    <source>
        <dbReference type="ARBA" id="ARBA00022741"/>
    </source>
</evidence>
<evidence type="ECO:0000259" key="5">
    <source>
        <dbReference type="PROSITE" id="PS51192"/>
    </source>
</evidence>
<evidence type="ECO:0000256" key="2">
    <source>
        <dbReference type="ARBA" id="ARBA00022801"/>
    </source>
</evidence>
<dbReference type="PROSITE" id="PS51194">
    <property type="entry name" value="HELICASE_CTER"/>
    <property type="match status" value="1"/>
</dbReference>
<keyword evidence="4" id="KW-0067">ATP-binding</keyword>
<name>A0A1F8GU84_9BACT</name>
<dbReference type="PANTHER" id="PTHR11274:SF0">
    <property type="entry name" value="GENERAL TRANSCRIPTION AND DNA REPAIR FACTOR IIH HELICASE SUBUNIT XPB"/>
    <property type="match status" value="1"/>
</dbReference>
<dbReference type="STRING" id="1802701.A3A33_02425"/>
<evidence type="ECO:0008006" key="9">
    <source>
        <dbReference type="Google" id="ProtNLM"/>
    </source>
</evidence>
<proteinExistence type="predicted"/>
<dbReference type="PANTHER" id="PTHR11274">
    <property type="entry name" value="RAD25/XP-B DNA REPAIR HELICASE"/>
    <property type="match status" value="1"/>
</dbReference>
<dbReference type="Pfam" id="PF22548">
    <property type="entry name" value="AEP-TOTE"/>
    <property type="match status" value="1"/>
</dbReference>
<dbReference type="PROSITE" id="PS51192">
    <property type="entry name" value="HELICASE_ATP_BIND_1"/>
    <property type="match status" value="1"/>
</dbReference>
<dbReference type="Pfam" id="PF00271">
    <property type="entry name" value="Helicase_C"/>
    <property type="match status" value="1"/>
</dbReference>
<dbReference type="InterPro" id="IPR014001">
    <property type="entry name" value="Helicase_ATP-bd"/>
</dbReference>
<keyword evidence="1" id="KW-0547">Nucleotide-binding</keyword>
<evidence type="ECO:0000313" key="8">
    <source>
        <dbReference type="Proteomes" id="UP000179047"/>
    </source>
</evidence>
<dbReference type="Gene3D" id="3.40.50.300">
    <property type="entry name" value="P-loop containing nucleotide triphosphate hydrolases"/>
    <property type="match status" value="2"/>
</dbReference>
<evidence type="ECO:0000313" key="7">
    <source>
        <dbReference type="EMBL" id="OGN28188.1"/>
    </source>
</evidence>
<dbReference type="SMART" id="SM00487">
    <property type="entry name" value="DEXDc"/>
    <property type="match status" value="1"/>
</dbReference>
<dbReference type="InterPro" id="IPR050615">
    <property type="entry name" value="ATP-dep_DNA_Helicase"/>
</dbReference>
<dbReference type="GO" id="GO:0003677">
    <property type="term" value="F:DNA binding"/>
    <property type="evidence" value="ECO:0007669"/>
    <property type="project" value="InterPro"/>
</dbReference>
<evidence type="ECO:0000259" key="6">
    <source>
        <dbReference type="PROSITE" id="PS51194"/>
    </source>
</evidence>
<keyword evidence="2" id="KW-0378">Hydrolase</keyword>
<feature type="domain" description="Helicase C-terminal" evidence="6">
    <location>
        <begin position="569"/>
        <end position="718"/>
    </location>
</feature>
<dbReference type="SUPFAM" id="SSF52540">
    <property type="entry name" value="P-loop containing nucleoside triphosphate hydrolases"/>
    <property type="match status" value="2"/>
</dbReference>
<gene>
    <name evidence="7" type="ORF">A3A33_02425</name>
</gene>
<dbReference type="Proteomes" id="UP000179047">
    <property type="component" value="Unassembled WGS sequence"/>
</dbReference>
<dbReference type="InterPro" id="IPR006935">
    <property type="entry name" value="Helicase/UvrB_N"/>
</dbReference>
<comment type="caution">
    <text evidence="7">The sequence shown here is derived from an EMBL/GenBank/DDBJ whole genome shotgun (WGS) entry which is preliminary data.</text>
</comment>
<dbReference type="CDD" id="cd18785">
    <property type="entry name" value="SF2_C"/>
    <property type="match status" value="1"/>
</dbReference>
<evidence type="ECO:0000256" key="3">
    <source>
        <dbReference type="ARBA" id="ARBA00022806"/>
    </source>
</evidence>
<dbReference type="GO" id="GO:0005524">
    <property type="term" value="F:ATP binding"/>
    <property type="evidence" value="ECO:0007669"/>
    <property type="project" value="UniProtKB-KW"/>
</dbReference>
<dbReference type="Pfam" id="PF04851">
    <property type="entry name" value="ResIII"/>
    <property type="match status" value="1"/>
</dbReference>
<dbReference type="GO" id="GO:0016787">
    <property type="term" value="F:hydrolase activity"/>
    <property type="evidence" value="ECO:0007669"/>
    <property type="project" value="UniProtKB-KW"/>
</dbReference>
<organism evidence="7 8">
    <name type="scientific">Candidatus Yanofskybacteria bacterium RIFCSPLOWO2_01_FULL_49_25</name>
    <dbReference type="NCBI Taxonomy" id="1802701"/>
    <lineage>
        <taxon>Bacteria</taxon>
        <taxon>Candidatus Yanofskyibacteriota</taxon>
    </lineage>
</organism>
<keyword evidence="3" id="KW-0347">Helicase</keyword>